<evidence type="ECO:0000313" key="2">
    <source>
        <dbReference type="EMBL" id="PKI78144.1"/>
    </source>
</evidence>
<evidence type="ECO:0008006" key="4">
    <source>
        <dbReference type="Google" id="ProtNLM"/>
    </source>
</evidence>
<proteinExistence type="predicted"/>
<keyword evidence="3" id="KW-1185">Reference proteome</keyword>
<dbReference type="AlphaFoldDB" id="A0A2I0LBS8"/>
<sequence length="349" mass="39080">MLPQHFHKDEVDKAGIHALVERWCDITHTFHVLCGEFTLSPLHFSAITGLRVGGERIPFDVSIKDKPLYILCQLGFLLTGYEDGYAMYEQLRKDAFDRPCNTDDLSKWTSTPRCFLLYTIANAILRCGNHKVWAYKMGFIRSPTNETEGENSTALPAGRSYTHTGSSSKSYDVDLYSKELNSLEFSKILTSLPIWLPLQILKASESCLRAPRLDLGTWVRGGCDARDFILDTEMTYPTFIQERLCHWKDSKVADKRVAKPPASTPVLVPPEPEGSLQASLEKSFQDPRTMASPAGRPPPNVLRLHQICGLVAAYSPGGKLGHYPIEPSEDESLDGTITINRTSYILRAE</sequence>
<name>A0A2I0LBS8_PUNGR</name>
<feature type="compositionally biased region" description="Polar residues" evidence="1">
    <location>
        <begin position="145"/>
        <end position="154"/>
    </location>
</feature>
<dbReference type="Proteomes" id="UP000233551">
    <property type="component" value="Unassembled WGS sequence"/>
</dbReference>
<gene>
    <name evidence="2" type="ORF">CRG98_001472</name>
</gene>
<accession>A0A2I0LBS8</accession>
<reference evidence="2 3" key="1">
    <citation type="submission" date="2017-11" db="EMBL/GenBank/DDBJ databases">
        <title>De-novo sequencing of pomegranate (Punica granatum L.) genome.</title>
        <authorList>
            <person name="Akparov Z."/>
            <person name="Amiraslanov A."/>
            <person name="Hajiyeva S."/>
            <person name="Abbasov M."/>
            <person name="Kaur K."/>
            <person name="Hamwieh A."/>
            <person name="Solovyev V."/>
            <person name="Salamov A."/>
            <person name="Braich B."/>
            <person name="Kosarev P."/>
            <person name="Mahmoud A."/>
            <person name="Hajiyev E."/>
            <person name="Babayeva S."/>
            <person name="Izzatullayeva V."/>
            <person name="Mammadov A."/>
            <person name="Mammadov A."/>
            <person name="Sharifova S."/>
            <person name="Ojaghi J."/>
            <person name="Eynullazada K."/>
            <person name="Bayramov B."/>
            <person name="Abdulazimova A."/>
            <person name="Shahmuradov I."/>
        </authorList>
    </citation>
    <scope>NUCLEOTIDE SEQUENCE [LARGE SCALE GENOMIC DNA]</scope>
    <source>
        <strain evidence="3">cv. AG2017</strain>
        <tissue evidence="2">Leaf</tissue>
    </source>
</reference>
<comment type="caution">
    <text evidence="2">The sequence shown here is derived from an EMBL/GenBank/DDBJ whole genome shotgun (WGS) entry which is preliminary data.</text>
</comment>
<dbReference type="EMBL" id="PGOL01000060">
    <property type="protein sequence ID" value="PKI78144.1"/>
    <property type="molecule type" value="Genomic_DNA"/>
</dbReference>
<protein>
    <recommendedName>
        <fullName evidence="4">Aminotransferase-like plant mobile domain-containing protein</fullName>
    </recommendedName>
</protein>
<feature type="region of interest" description="Disordered" evidence="1">
    <location>
        <begin position="145"/>
        <end position="169"/>
    </location>
</feature>
<organism evidence="2 3">
    <name type="scientific">Punica granatum</name>
    <name type="common">Pomegranate</name>
    <dbReference type="NCBI Taxonomy" id="22663"/>
    <lineage>
        <taxon>Eukaryota</taxon>
        <taxon>Viridiplantae</taxon>
        <taxon>Streptophyta</taxon>
        <taxon>Embryophyta</taxon>
        <taxon>Tracheophyta</taxon>
        <taxon>Spermatophyta</taxon>
        <taxon>Magnoliopsida</taxon>
        <taxon>eudicotyledons</taxon>
        <taxon>Gunneridae</taxon>
        <taxon>Pentapetalae</taxon>
        <taxon>rosids</taxon>
        <taxon>malvids</taxon>
        <taxon>Myrtales</taxon>
        <taxon>Lythraceae</taxon>
        <taxon>Punica</taxon>
    </lineage>
</organism>
<feature type="region of interest" description="Disordered" evidence="1">
    <location>
        <begin position="256"/>
        <end position="278"/>
    </location>
</feature>
<evidence type="ECO:0000313" key="3">
    <source>
        <dbReference type="Proteomes" id="UP000233551"/>
    </source>
</evidence>
<evidence type="ECO:0000256" key="1">
    <source>
        <dbReference type="SAM" id="MobiDB-lite"/>
    </source>
</evidence>